<dbReference type="Proteomes" id="UP000789405">
    <property type="component" value="Unassembled WGS sequence"/>
</dbReference>
<feature type="non-terminal residue" evidence="1">
    <location>
        <position position="1"/>
    </location>
</feature>
<gene>
    <name evidence="1" type="ORF">DERYTH_LOCUS6638</name>
</gene>
<reference evidence="1" key="1">
    <citation type="submission" date="2021-06" db="EMBL/GenBank/DDBJ databases">
        <authorList>
            <person name="Kallberg Y."/>
            <person name="Tangrot J."/>
            <person name="Rosling A."/>
        </authorList>
    </citation>
    <scope>NUCLEOTIDE SEQUENCE</scope>
    <source>
        <strain evidence="1">MA453B</strain>
    </source>
</reference>
<accession>A0A9N9G674</accession>
<organism evidence="1 2">
    <name type="scientific">Dentiscutata erythropus</name>
    <dbReference type="NCBI Taxonomy" id="1348616"/>
    <lineage>
        <taxon>Eukaryota</taxon>
        <taxon>Fungi</taxon>
        <taxon>Fungi incertae sedis</taxon>
        <taxon>Mucoromycota</taxon>
        <taxon>Glomeromycotina</taxon>
        <taxon>Glomeromycetes</taxon>
        <taxon>Diversisporales</taxon>
        <taxon>Gigasporaceae</taxon>
        <taxon>Dentiscutata</taxon>
    </lineage>
</organism>
<dbReference type="EMBL" id="CAJVPY010003050">
    <property type="protein sequence ID" value="CAG8579963.1"/>
    <property type="molecule type" value="Genomic_DNA"/>
</dbReference>
<dbReference type="AlphaFoldDB" id="A0A9N9G674"/>
<comment type="caution">
    <text evidence="1">The sequence shown here is derived from an EMBL/GenBank/DDBJ whole genome shotgun (WGS) entry which is preliminary data.</text>
</comment>
<proteinExistence type="predicted"/>
<keyword evidence="2" id="KW-1185">Reference proteome</keyword>
<evidence type="ECO:0000313" key="2">
    <source>
        <dbReference type="Proteomes" id="UP000789405"/>
    </source>
</evidence>
<sequence length="84" mass="9298">VKGRTKGKEYKIINNMELQEIVILSPVTMENEAIEEITDNQQQNNNVQGQLTSTTNASIFTINSSPQFAPDFGVNDVDKRIDGG</sequence>
<name>A0A9N9G674_9GLOM</name>
<protein>
    <submittedName>
        <fullName evidence="1">9081_t:CDS:1</fullName>
    </submittedName>
</protein>
<evidence type="ECO:0000313" key="1">
    <source>
        <dbReference type="EMBL" id="CAG8579963.1"/>
    </source>
</evidence>